<dbReference type="AlphaFoldDB" id="A0AA38I7A1"/>
<dbReference type="EMBL" id="JALNTZ010000006">
    <property type="protein sequence ID" value="KAJ3650224.1"/>
    <property type="molecule type" value="Genomic_DNA"/>
</dbReference>
<dbReference type="Proteomes" id="UP001168821">
    <property type="component" value="Unassembled WGS sequence"/>
</dbReference>
<organism evidence="1 2">
    <name type="scientific">Zophobas morio</name>
    <dbReference type="NCBI Taxonomy" id="2755281"/>
    <lineage>
        <taxon>Eukaryota</taxon>
        <taxon>Metazoa</taxon>
        <taxon>Ecdysozoa</taxon>
        <taxon>Arthropoda</taxon>
        <taxon>Hexapoda</taxon>
        <taxon>Insecta</taxon>
        <taxon>Pterygota</taxon>
        <taxon>Neoptera</taxon>
        <taxon>Endopterygota</taxon>
        <taxon>Coleoptera</taxon>
        <taxon>Polyphaga</taxon>
        <taxon>Cucujiformia</taxon>
        <taxon>Tenebrionidae</taxon>
        <taxon>Zophobas</taxon>
    </lineage>
</organism>
<gene>
    <name evidence="1" type="ORF">Zmor_021924</name>
</gene>
<keyword evidence="2" id="KW-1185">Reference proteome</keyword>
<reference evidence="1" key="1">
    <citation type="journal article" date="2023" name="G3 (Bethesda)">
        <title>Whole genome assemblies of Zophobas morio and Tenebrio molitor.</title>
        <authorList>
            <person name="Kaur S."/>
            <person name="Stinson S.A."/>
            <person name="diCenzo G.C."/>
        </authorList>
    </citation>
    <scope>NUCLEOTIDE SEQUENCE</scope>
    <source>
        <strain evidence="1">QUZm001</strain>
    </source>
</reference>
<name>A0AA38I7A1_9CUCU</name>
<accession>A0AA38I7A1</accession>
<sequence length="178" mass="20076">MLVVDRAVFAQLQADHTGIDFMELSANLIRAQRYQTGSTPSILDSETTSKGLSPTSLGVSPPAYEDIFGDKSNDLPPSYSEVSLMFRTYNRRMLNEPENIEMRNMDTYNEQNLVDNVSDTEVNNENNLNKELDDQNARDETNSVHITVEEYDPSTSELNSVTPTRNFHNDCSIKESSI</sequence>
<proteinExistence type="predicted"/>
<evidence type="ECO:0000313" key="2">
    <source>
        <dbReference type="Proteomes" id="UP001168821"/>
    </source>
</evidence>
<protein>
    <submittedName>
        <fullName evidence="1">Uncharacterized protein</fullName>
    </submittedName>
</protein>
<comment type="caution">
    <text evidence="1">The sequence shown here is derived from an EMBL/GenBank/DDBJ whole genome shotgun (WGS) entry which is preliminary data.</text>
</comment>
<evidence type="ECO:0000313" key="1">
    <source>
        <dbReference type="EMBL" id="KAJ3650224.1"/>
    </source>
</evidence>